<evidence type="ECO:0000313" key="3">
    <source>
        <dbReference type="Proteomes" id="UP001498398"/>
    </source>
</evidence>
<sequence>MDVSSSSSRASSLEPEAILDTRSKKSKEKSKAKASTNGKEEGTDPSWPYQPPEGMSLLEDLGSSAEGFDWETLKEDKDLELWLIRVPEGVKPKYLDNLTLKIPSSSSKTTRAGTLPRKYTTFDVWNVGDNNDHTEGAVAGGDEIKNISCLLPRKTKKGQMRLAPRSISRHLVVSAQHAKPSKIEAETSPDASTSTSDPAITRQNPPRFTYPEEMLKHRYVAFGSTADARCGPSKDKNEGKDGEVDGDAMDVDVEGAEAKRPPNSAVSASPSKKKEKGKEKGSSKSKTKRKGLEDAEVPKAKKPKKSQK</sequence>
<dbReference type="EMBL" id="JBANRG010000079">
    <property type="protein sequence ID" value="KAK7438447.1"/>
    <property type="molecule type" value="Genomic_DNA"/>
</dbReference>
<feature type="compositionally biased region" description="Basic and acidic residues" evidence="1">
    <location>
        <begin position="290"/>
        <end position="299"/>
    </location>
</feature>
<accession>A0ABR1IUH0</accession>
<feature type="compositionally biased region" description="Acidic residues" evidence="1">
    <location>
        <begin position="244"/>
        <end position="255"/>
    </location>
</feature>
<feature type="region of interest" description="Disordered" evidence="1">
    <location>
        <begin position="226"/>
        <end position="308"/>
    </location>
</feature>
<comment type="caution">
    <text evidence="2">The sequence shown here is derived from an EMBL/GenBank/DDBJ whole genome shotgun (WGS) entry which is preliminary data.</text>
</comment>
<feature type="region of interest" description="Disordered" evidence="1">
    <location>
        <begin position="172"/>
        <end position="210"/>
    </location>
</feature>
<name>A0ABR1IUH0_9AGAR</name>
<dbReference type="Pfam" id="PF08208">
    <property type="entry name" value="RNA_polI_A34"/>
    <property type="match status" value="1"/>
</dbReference>
<gene>
    <name evidence="2" type="ORF">VKT23_018059</name>
</gene>
<keyword evidence="3" id="KW-1185">Reference proteome</keyword>
<proteinExistence type="predicted"/>
<feature type="region of interest" description="Disordered" evidence="1">
    <location>
        <begin position="1"/>
        <end position="58"/>
    </location>
</feature>
<feature type="compositionally biased region" description="Basic and acidic residues" evidence="1">
    <location>
        <begin position="232"/>
        <end position="243"/>
    </location>
</feature>
<dbReference type="Gene3D" id="6.20.250.70">
    <property type="match status" value="1"/>
</dbReference>
<evidence type="ECO:0000313" key="2">
    <source>
        <dbReference type="EMBL" id="KAK7438447.1"/>
    </source>
</evidence>
<dbReference type="Proteomes" id="UP001498398">
    <property type="component" value="Unassembled WGS sequence"/>
</dbReference>
<evidence type="ECO:0000256" key="1">
    <source>
        <dbReference type="SAM" id="MobiDB-lite"/>
    </source>
</evidence>
<protein>
    <submittedName>
        <fullName evidence="2">Uncharacterized protein</fullName>
    </submittedName>
</protein>
<reference evidence="2 3" key="1">
    <citation type="submission" date="2024-01" db="EMBL/GenBank/DDBJ databases">
        <title>A draft genome for the cacao thread blight pathogen Marasmiellus scandens.</title>
        <authorList>
            <person name="Baruah I.K."/>
            <person name="Leung J."/>
            <person name="Bukari Y."/>
            <person name="Amoako-Attah I."/>
            <person name="Meinhardt L.W."/>
            <person name="Bailey B.A."/>
            <person name="Cohen S.P."/>
        </authorList>
    </citation>
    <scope>NUCLEOTIDE SEQUENCE [LARGE SCALE GENOMIC DNA]</scope>
    <source>
        <strain evidence="2 3">GH-19</strain>
    </source>
</reference>
<organism evidence="2 3">
    <name type="scientific">Marasmiellus scandens</name>
    <dbReference type="NCBI Taxonomy" id="2682957"/>
    <lineage>
        <taxon>Eukaryota</taxon>
        <taxon>Fungi</taxon>
        <taxon>Dikarya</taxon>
        <taxon>Basidiomycota</taxon>
        <taxon>Agaricomycotina</taxon>
        <taxon>Agaricomycetes</taxon>
        <taxon>Agaricomycetidae</taxon>
        <taxon>Agaricales</taxon>
        <taxon>Marasmiineae</taxon>
        <taxon>Omphalotaceae</taxon>
        <taxon>Marasmiellus</taxon>
    </lineage>
</organism>
<feature type="compositionally biased region" description="Low complexity" evidence="1">
    <location>
        <begin position="186"/>
        <end position="199"/>
    </location>
</feature>
<feature type="compositionally biased region" description="Low complexity" evidence="1">
    <location>
        <begin position="1"/>
        <end position="12"/>
    </location>
</feature>
<dbReference type="InterPro" id="IPR013240">
    <property type="entry name" value="DNA-dir_RNA_pol1_su_RPA34"/>
</dbReference>